<dbReference type="EMBL" id="JAPFFF010000003">
    <property type="protein sequence ID" value="KAK8894953.1"/>
    <property type="molecule type" value="Genomic_DNA"/>
</dbReference>
<proteinExistence type="predicted"/>
<organism evidence="1 2">
    <name type="scientific">Tritrichomonas musculus</name>
    <dbReference type="NCBI Taxonomy" id="1915356"/>
    <lineage>
        <taxon>Eukaryota</taxon>
        <taxon>Metamonada</taxon>
        <taxon>Parabasalia</taxon>
        <taxon>Tritrichomonadida</taxon>
        <taxon>Tritrichomonadidae</taxon>
        <taxon>Tritrichomonas</taxon>
    </lineage>
</organism>
<protein>
    <recommendedName>
        <fullName evidence="3">Ankyrin repeat protein</fullName>
    </recommendedName>
</protein>
<comment type="caution">
    <text evidence="1">The sequence shown here is derived from an EMBL/GenBank/DDBJ whole genome shotgun (WGS) entry which is preliminary data.</text>
</comment>
<dbReference type="SUPFAM" id="SSF48403">
    <property type="entry name" value="Ankyrin repeat"/>
    <property type="match status" value="1"/>
</dbReference>
<keyword evidence="2" id="KW-1185">Reference proteome</keyword>
<evidence type="ECO:0000313" key="2">
    <source>
        <dbReference type="Proteomes" id="UP001470230"/>
    </source>
</evidence>
<dbReference type="Gene3D" id="1.25.40.20">
    <property type="entry name" value="Ankyrin repeat-containing domain"/>
    <property type="match status" value="1"/>
</dbReference>
<gene>
    <name evidence="1" type="ORF">M9Y10_023395</name>
</gene>
<reference evidence="1 2" key="1">
    <citation type="submission" date="2024-04" db="EMBL/GenBank/DDBJ databases">
        <title>Tritrichomonas musculus Genome.</title>
        <authorList>
            <person name="Alves-Ferreira E."/>
            <person name="Grigg M."/>
            <person name="Lorenzi H."/>
            <person name="Galac M."/>
        </authorList>
    </citation>
    <scope>NUCLEOTIDE SEQUENCE [LARGE SCALE GENOMIC DNA]</scope>
    <source>
        <strain evidence="1 2">EAF2021</strain>
    </source>
</reference>
<dbReference type="InterPro" id="IPR036770">
    <property type="entry name" value="Ankyrin_rpt-contain_sf"/>
</dbReference>
<evidence type="ECO:0000313" key="1">
    <source>
        <dbReference type="EMBL" id="KAK8894953.1"/>
    </source>
</evidence>
<evidence type="ECO:0008006" key="3">
    <source>
        <dbReference type="Google" id="ProtNLM"/>
    </source>
</evidence>
<sequence length="292" mass="33296">MDIEEVIQADDASAFLEIITSNYTSNTNYALRGSKKKCVFCKCAYQGSDSCIEASLAAELMCNHSEKNASYFAAAGNQIQVLILLSNDNANFENAVLGAIKYGQYQSFMWLLENNYDETMRDLRSNHSIFLKCAKGGNPKIFQYLIQNFPDQFNYSINSDKKVNECHKVDNLMRVATKYNHKDIVDMILLHPEYLSVHDIVPLKNSIQNKNFEMTKKLVEITRLTKSDKIKLFNMAIDCQNVEIITLLSEKYNLSLNGIIFKAVCSNSIEFVRQILEKGIIDINEKNEYGIL</sequence>
<accession>A0ABR2KUZ4</accession>
<dbReference type="Proteomes" id="UP001470230">
    <property type="component" value="Unassembled WGS sequence"/>
</dbReference>
<name>A0ABR2KUZ4_9EUKA</name>